<protein>
    <submittedName>
        <fullName evidence="5">Secreted protein</fullName>
    </submittedName>
</protein>
<evidence type="ECO:0000313" key="3">
    <source>
        <dbReference type="EMBL" id="VDM29403.1"/>
    </source>
</evidence>
<feature type="transmembrane region" description="Helical" evidence="1">
    <location>
        <begin position="66"/>
        <end position="86"/>
    </location>
</feature>
<dbReference type="PANTHER" id="PTHR45890">
    <property type="entry name" value="AARF DOMAIN CONTAINING KINASE 2 (PREDICTED)"/>
    <property type="match status" value="1"/>
</dbReference>
<keyword evidence="4" id="KW-1185">Reference proteome</keyword>
<sequence length="154" mass="17610">MRRLGKCTGFAFGSGLLVSSVLSRIARCEHVAAKFAEVDSSRSRWLISSEINTEGGADEAGQDRNFFVRLVVYLFGTTIWIMRVTIRIITLFIRFAPLTLTYPLVLCSDGTRHLWWRYALWTIETSGPTLVKLGQWASTRRDIFSKDFCDKVFF</sequence>
<evidence type="ECO:0000256" key="1">
    <source>
        <dbReference type="SAM" id="Phobius"/>
    </source>
</evidence>
<dbReference type="PANTHER" id="PTHR45890:SF1">
    <property type="entry name" value="AARF DOMAIN CONTAINING KINASE 2"/>
    <property type="match status" value="1"/>
</dbReference>
<proteinExistence type="predicted"/>
<dbReference type="InterPro" id="IPR052402">
    <property type="entry name" value="ADCK_kinase"/>
</dbReference>
<name>A0A183U5B7_TOXCA</name>
<gene>
    <name evidence="3" type="ORF">TCNE_LOCUS3686</name>
</gene>
<accession>A0A183U5B7</accession>
<keyword evidence="2" id="KW-0732">Signal</keyword>
<keyword evidence="1" id="KW-0472">Membrane</keyword>
<dbReference type="EMBL" id="UYWY01004997">
    <property type="protein sequence ID" value="VDM29403.1"/>
    <property type="molecule type" value="Genomic_DNA"/>
</dbReference>
<keyword evidence="1" id="KW-1133">Transmembrane helix</keyword>
<evidence type="ECO:0000313" key="4">
    <source>
        <dbReference type="Proteomes" id="UP000050794"/>
    </source>
</evidence>
<evidence type="ECO:0000313" key="5">
    <source>
        <dbReference type="WBParaSite" id="TCNE_0000368701-mRNA-1"/>
    </source>
</evidence>
<dbReference type="WBParaSite" id="TCNE_0000368701-mRNA-1">
    <property type="protein sequence ID" value="TCNE_0000368701-mRNA-1"/>
    <property type="gene ID" value="TCNE_0000368701"/>
</dbReference>
<feature type="chain" id="PRO_5044553009" evidence="2">
    <location>
        <begin position="29"/>
        <end position="154"/>
    </location>
</feature>
<organism evidence="4 5">
    <name type="scientific">Toxocara canis</name>
    <name type="common">Canine roundworm</name>
    <dbReference type="NCBI Taxonomy" id="6265"/>
    <lineage>
        <taxon>Eukaryota</taxon>
        <taxon>Metazoa</taxon>
        <taxon>Ecdysozoa</taxon>
        <taxon>Nematoda</taxon>
        <taxon>Chromadorea</taxon>
        <taxon>Rhabditida</taxon>
        <taxon>Spirurina</taxon>
        <taxon>Ascaridomorpha</taxon>
        <taxon>Ascaridoidea</taxon>
        <taxon>Toxocaridae</taxon>
        <taxon>Toxocara</taxon>
    </lineage>
</organism>
<reference evidence="5" key="1">
    <citation type="submission" date="2016-06" db="UniProtKB">
        <authorList>
            <consortium name="WormBaseParasite"/>
        </authorList>
    </citation>
    <scope>IDENTIFICATION</scope>
</reference>
<dbReference type="GO" id="GO:0005739">
    <property type="term" value="C:mitochondrion"/>
    <property type="evidence" value="ECO:0007669"/>
    <property type="project" value="TreeGrafter"/>
</dbReference>
<keyword evidence="1" id="KW-0812">Transmembrane</keyword>
<dbReference type="AlphaFoldDB" id="A0A183U5B7"/>
<evidence type="ECO:0000256" key="2">
    <source>
        <dbReference type="SAM" id="SignalP"/>
    </source>
</evidence>
<reference evidence="3 4" key="2">
    <citation type="submission" date="2018-11" db="EMBL/GenBank/DDBJ databases">
        <authorList>
            <consortium name="Pathogen Informatics"/>
        </authorList>
    </citation>
    <scope>NUCLEOTIDE SEQUENCE [LARGE SCALE GENOMIC DNA]</scope>
</reference>
<feature type="signal peptide" evidence="2">
    <location>
        <begin position="1"/>
        <end position="28"/>
    </location>
</feature>
<dbReference type="Proteomes" id="UP000050794">
    <property type="component" value="Unassembled WGS sequence"/>
</dbReference>